<feature type="active site" description="Proton acceptor" evidence="1">
    <location>
        <position position="29"/>
    </location>
</feature>
<proteinExistence type="predicted"/>
<dbReference type="SMART" id="SM01118">
    <property type="entry name" value="CYTH"/>
    <property type="match status" value="1"/>
</dbReference>
<dbReference type="Pfam" id="PF01928">
    <property type="entry name" value="CYTH"/>
    <property type="match status" value="1"/>
</dbReference>
<dbReference type="InterPro" id="IPR012042">
    <property type="entry name" value="NeuTTM/CthTTM-like"/>
</dbReference>
<dbReference type="RefSeq" id="WP_190261973.1">
    <property type="nucleotide sequence ID" value="NZ_CP053923.1"/>
</dbReference>
<dbReference type="Gene3D" id="2.40.320.10">
    <property type="entry name" value="Hypothetical Protein Pfu-838710-001"/>
    <property type="match status" value="1"/>
</dbReference>
<dbReference type="KEGG" id="dvn:HQ394_03085"/>
<dbReference type="InterPro" id="IPR023577">
    <property type="entry name" value="CYTH_domain"/>
</dbReference>
<evidence type="ECO:0000313" key="3">
    <source>
        <dbReference type="EMBL" id="QNT68534.1"/>
    </source>
</evidence>
<evidence type="ECO:0000259" key="2">
    <source>
        <dbReference type="PROSITE" id="PS51707"/>
    </source>
</evidence>
<accession>A0A7H1MYJ8</accession>
<evidence type="ECO:0000256" key="1">
    <source>
        <dbReference type="PIRSR" id="PIRSR016487-1"/>
    </source>
</evidence>
<feature type="domain" description="CYTH" evidence="2">
    <location>
        <begin position="2"/>
        <end position="148"/>
    </location>
</feature>
<dbReference type="InterPro" id="IPR033469">
    <property type="entry name" value="CYTH-like_dom_sf"/>
</dbReference>
<keyword evidence="4" id="KW-1185">Reference proteome</keyword>
<dbReference type="PROSITE" id="PS51707">
    <property type="entry name" value="CYTH"/>
    <property type="match status" value="1"/>
</dbReference>
<reference evidence="3 4" key="1">
    <citation type="submission" date="2020-05" db="EMBL/GenBank/DDBJ databases">
        <title>Complete closed genome sequence of Defluviicoccus vanus.</title>
        <authorList>
            <person name="Bessarab I."/>
            <person name="Arumugam K."/>
            <person name="Maszenan A.M."/>
            <person name="Seviour R.J."/>
            <person name="Williams R.B."/>
        </authorList>
    </citation>
    <scope>NUCLEOTIDE SEQUENCE [LARGE SCALE GENOMIC DNA]</scope>
    <source>
        <strain evidence="3 4">Ben 114</strain>
    </source>
</reference>
<dbReference type="CDD" id="cd07891">
    <property type="entry name" value="CYTH-like_CthTTM-like_1"/>
    <property type="match status" value="1"/>
</dbReference>
<dbReference type="PANTHER" id="PTHR40114:SF1">
    <property type="entry name" value="SLR0698 PROTEIN"/>
    <property type="match status" value="1"/>
</dbReference>
<gene>
    <name evidence="3" type="ORF">HQ394_03085</name>
</gene>
<dbReference type="SUPFAM" id="SSF55154">
    <property type="entry name" value="CYTH-like phosphatases"/>
    <property type="match status" value="1"/>
</dbReference>
<organism evidence="3 4">
    <name type="scientific">Defluviicoccus vanus</name>
    <dbReference type="NCBI Taxonomy" id="111831"/>
    <lineage>
        <taxon>Bacteria</taxon>
        <taxon>Pseudomonadati</taxon>
        <taxon>Pseudomonadota</taxon>
        <taxon>Alphaproteobacteria</taxon>
        <taxon>Rhodospirillales</taxon>
        <taxon>Rhodospirillaceae</taxon>
        <taxon>Defluviicoccus</taxon>
    </lineage>
</organism>
<protein>
    <submittedName>
        <fullName evidence="3">CYTH domain-containing protein</fullName>
    </submittedName>
</protein>
<dbReference type="AlphaFoldDB" id="A0A7H1MYJ8"/>
<dbReference type="Proteomes" id="UP000516369">
    <property type="component" value="Chromosome"/>
</dbReference>
<dbReference type="EMBL" id="CP053923">
    <property type="protein sequence ID" value="QNT68534.1"/>
    <property type="molecule type" value="Genomic_DNA"/>
</dbReference>
<evidence type="ECO:0000313" key="4">
    <source>
        <dbReference type="Proteomes" id="UP000516369"/>
    </source>
</evidence>
<sequence length="157" mass="17899">MAVETERKFLVNGERWRCDATAAALKQGYISDDSKVAVRVRIAGERAFLTVKGAKSGISRLEYEYAIPLADAEELLAQLCQRPIIEKTRYTLDYRGLEWVVDEFAGDNAGLVVAEVELDREDQVFERPDWAGEEVTDDPRYLNTNLAKHPYRTWASR</sequence>
<dbReference type="PANTHER" id="PTHR40114">
    <property type="entry name" value="SLR0698 PROTEIN"/>
    <property type="match status" value="1"/>
</dbReference>
<dbReference type="PIRSF" id="PIRSF016487">
    <property type="entry name" value="CYTH_UCP016487"/>
    <property type="match status" value="1"/>
</dbReference>
<name>A0A7H1MYJ8_9PROT</name>